<gene>
    <name evidence="1" type="ORF">RPERSI_LOCUS5766</name>
</gene>
<dbReference type="EMBL" id="CAJVQC010008792">
    <property type="protein sequence ID" value="CAG8596866.1"/>
    <property type="molecule type" value="Genomic_DNA"/>
</dbReference>
<organism evidence="1 2">
    <name type="scientific">Racocetra persica</name>
    <dbReference type="NCBI Taxonomy" id="160502"/>
    <lineage>
        <taxon>Eukaryota</taxon>
        <taxon>Fungi</taxon>
        <taxon>Fungi incertae sedis</taxon>
        <taxon>Mucoromycota</taxon>
        <taxon>Glomeromycotina</taxon>
        <taxon>Glomeromycetes</taxon>
        <taxon>Diversisporales</taxon>
        <taxon>Gigasporaceae</taxon>
        <taxon>Racocetra</taxon>
    </lineage>
</organism>
<feature type="non-terminal residue" evidence="1">
    <location>
        <position position="69"/>
    </location>
</feature>
<protein>
    <submittedName>
        <fullName evidence="1">23542_t:CDS:1</fullName>
    </submittedName>
</protein>
<comment type="caution">
    <text evidence="1">The sequence shown here is derived from an EMBL/GenBank/DDBJ whole genome shotgun (WGS) entry which is preliminary data.</text>
</comment>
<keyword evidence="2" id="KW-1185">Reference proteome</keyword>
<reference evidence="1" key="1">
    <citation type="submission" date="2021-06" db="EMBL/GenBank/DDBJ databases">
        <authorList>
            <person name="Kallberg Y."/>
            <person name="Tangrot J."/>
            <person name="Rosling A."/>
        </authorList>
    </citation>
    <scope>NUCLEOTIDE SEQUENCE</scope>
    <source>
        <strain evidence="1">MA461A</strain>
    </source>
</reference>
<name>A0ACA9MT94_9GLOM</name>
<sequence length="69" mass="7720">MAYEVMNTLEFLKYCEKPSIAVLASLSPAFTKMSQLIWTNTLFTTNTEESAHANINRNGHNLSLLATIN</sequence>
<accession>A0ACA9MT94</accession>
<evidence type="ECO:0000313" key="2">
    <source>
        <dbReference type="Proteomes" id="UP000789920"/>
    </source>
</evidence>
<proteinExistence type="predicted"/>
<evidence type="ECO:0000313" key="1">
    <source>
        <dbReference type="EMBL" id="CAG8596866.1"/>
    </source>
</evidence>
<dbReference type="Proteomes" id="UP000789920">
    <property type="component" value="Unassembled WGS sequence"/>
</dbReference>